<evidence type="ECO:0000313" key="3">
    <source>
        <dbReference type="Proteomes" id="UP000006718"/>
    </source>
</evidence>
<organism evidence="2 3">
    <name type="scientific">Macaca mulatta</name>
    <name type="common">Rhesus macaque</name>
    <dbReference type="NCBI Taxonomy" id="9544"/>
    <lineage>
        <taxon>Eukaryota</taxon>
        <taxon>Metazoa</taxon>
        <taxon>Chordata</taxon>
        <taxon>Craniata</taxon>
        <taxon>Vertebrata</taxon>
        <taxon>Euteleostomi</taxon>
        <taxon>Mammalia</taxon>
        <taxon>Eutheria</taxon>
        <taxon>Euarchontoglires</taxon>
        <taxon>Primates</taxon>
        <taxon>Haplorrhini</taxon>
        <taxon>Catarrhini</taxon>
        <taxon>Cercopithecidae</taxon>
        <taxon>Cercopithecinae</taxon>
        <taxon>Macaca</taxon>
    </lineage>
</organism>
<reference evidence="2" key="3">
    <citation type="submission" date="2025-08" db="UniProtKB">
        <authorList>
            <consortium name="Ensembl"/>
        </authorList>
    </citation>
    <scope>IDENTIFICATION</scope>
    <source>
        <strain evidence="2">17573</strain>
    </source>
</reference>
<dbReference type="PANTHER" id="PTHR12138">
    <property type="entry name" value="PRIMATE-EXPANDED PROTEIN FAMILY"/>
    <property type="match status" value="1"/>
</dbReference>
<keyword evidence="1" id="KW-1133">Transmembrane helix</keyword>
<evidence type="ECO:0000313" key="2">
    <source>
        <dbReference type="Ensembl" id="ENSMMUP00000074123.1"/>
    </source>
</evidence>
<sequence>MQGCRYLGSALFSIVGLIASHYIRIFFEKRITLRFLYFFIYLFFLRQSLTLSLRLECSGAISAHCNLRLPGSSASASPVAGITGGCHHVRLIFVFLVESGFHRVGQAGLKLVTSGDLPPSLSQSAGITGVSHRAWLHFITLYFLLNSSCCFLQLSLQMCNFKN</sequence>
<evidence type="ECO:0000256" key="1">
    <source>
        <dbReference type="SAM" id="Phobius"/>
    </source>
</evidence>
<feature type="transmembrane region" description="Helical" evidence="1">
    <location>
        <begin position="6"/>
        <end position="23"/>
    </location>
</feature>
<dbReference type="PANTHER" id="PTHR12138:SF152">
    <property type="entry name" value="C2H2-TYPE DOMAIN-CONTAINING PROTEIN"/>
    <property type="match status" value="1"/>
</dbReference>
<proteinExistence type="predicted"/>
<dbReference type="InParanoid" id="A0A5F8AB24"/>
<dbReference type="GeneTree" id="ENSGT01120000271815"/>
<keyword evidence="1" id="KW-0472">Membrane</keyword>
<feature type="transmembrane region" description="Helical" evidence="1">
    <location>
        <begin position="134"/>
        <end position="156"/>
    </location>
</feature>
<reference evidence="2" key="4">
    <citation type="submission" date="2025-09" db="UniProtKB">
        <authorList>
            <consortium name="Ensembl"/>
        </authorList>
    </citation>
    <scope>IDENTIFICATION</scope>
    <source>
        <strain evidence="2">17573</strain>
    </source>
</reference>
<dbReference type="PRINTS" id="PR02045">
    <property type="entry name" value="F138DOMAIN"/>
</dbReference>
<keyword evidence="3" id="KW-1185">Reference proteome</keyword>
<dbReference type="Ensembl" id="ENSMMUT00000085080.1">
    <property type="protein sequence ID" value="ENSMMUP00000074123.1"/>
    <property type="gene ID" value="ENSMMUG00000055578.1"/>
</dbReference>
<accession>A0A5F8AB24</accession>
<name>A0A5F8AB24_MACMU</name>
<dbReference type="AlphaFoldDB" id="A0A5F8AB24"/>
<dbReference type="Proteomes" id="UP000006718">
    <property type="component" value="Chromosome 17"/>
</dbReference>
<reference evidence="3" key="1">
    <citation type="journal article" date="2007" name="Science">
        <title>Evolutionary and biomedical insights from the rhesus macaque genome.</title>
        <authorList>
            <person name="Gibbs R.A."/>
            <person name="Rogers J."/>
            <person name="Katze M.G."/>
            <person name="Bumgarner R."/>
            <person name="Weinstock G.M."/>
            <person name="Mardis E.R."/>
            <person name="Remington K.A."/>
            <person name="Strausberg R.L."/>
            <person name="Venter J.C."/>
            <person name="Wilson R.K."/>
            <person name="Batzer M.A."/>
            <person name="Bustamante C.D."/>
            <person name="Eichler E.E."/>
            <person name="Hahn M.W."/>
            <person name="Hardison R.C."/>
            <person name="Makova K.D."/>
            <person name="Miller W."/>
            <person name="Milosavljevic A."/>
            <person name="Palermo R.E."/>
            <person name="Siepel A."/>
            <person name="Sikela J.M."/>
            <person name="Attaway T."/>
            <person name="Bell S."/>
            <person name="Bernard K.E."/>
            <person name="Buhay C.J."/>
            <person name="Chandrabose M.N."/>
            <person name="Dao M."/>
            <person name="Davis C."/>
            <person name="Delehaunty K.D."/>
            <person name="Ding Y."/>
            <person name="Dinh H.H."/>
            <person name="Dugan-Rocha S."/>
            <person name="Fulton L.A."/>
            <person name="Gabisi R.A."/>
            <person name="Garner T.T."/>
            <person name="Godfrey J."/>
            <person name="Hawes A.C."/>
            <person name="Hernandez J."/>
            <person name="Hines S."/>
            <person name="Holder M."/>
            <person name="Hume J."/>
            <person name="Jhangiani S.N."/>
            <person name="Joshi V."/>
            <person name="Khan Z.M."/>
            <person name="Kirkness E.F."/>
            <person name="Cree A."/>
            <person name="Fowler R.G."/>
            <person name="Lee S."/>
            <person name="Lewis L.R."/>
            <person name="Li Z."/>
            <person name="Liu Y.-S."/>
            <person name="Moore S.M."/>
            <person name="Muzny D."/>
            <person name="Nazareth L.V."/>
            <person name="Ngo D.N."/>
            <person name="Okwuonu G.O."/>
            <person name="Pai G."/>
            <person name="Parker D."/>
            <person name="Paul H.A."/>
            <person name="Pfannkoch C."/>
            <person name="Pohl C.S."/>
            <person name="Rogers Y.-H.C."/>
            <person name="Ruiz S.J."/>
            <person name="Sabo A."/>
            <person name="Santibanez J."/>
            <person name="Schneider B.W."/>
            <person name="Smith S.M."/>
            <person name="Sodergren E."/>
            <person name="Svatek A.F."/>
            <person name="Utterback T.R."/>
            <person name="Vattathil S."/>
            <person name="Warren W."/>
            <person name="White C.S."/>
            <person name="Chinwalla A.T."/>
            <person name="Feng Y."/>
            <person name="Halpern A.L."/>
            <person name="Hillier L.W."/>
            <person name="Huang X."/>
            <person name="Minx P."/>
            <person name="Nelson J.O."/>
            <person name="Pepin K.H."/>
            <person name="Qin X."/>
            <person name="Sutton G.G."/>
            <person name="Venter E."/>
            <person name="Walenz B.P."/>
            <person name="Wallis J.W."/>
            <person name="Worley K.C."/>
            <person name="Yang S.-P."/>
            <person name="Jones S.M."/>
            <person name="Marra M.A."/>
            <person name="Rocchi M."/>
            <person name="Schein J.E."/>
            <person name="Baertsch R."/>
            <person name="Clarke L."/>
            <person name="Csuros M."/>
            <person name="Glasscock J."/>
            <person name="Harris R.A."/>
            <person name="Havlak P."/>
            <person name="Jackson A.R."/>
            <person name="Jiang H."/>
            <person name="Liu Y."/>
            <person name="Messina D.N."/>
            <person name="Shen Y."/>
            <person name="Song H.X.-Z."/>
            <person name="Wylie T."/>
            <person name="Zhang L."/>
            <person name="Birney E."/>
            <person name="Han K."/>
            <person name="Konkel M.K."/>
            <person name="Lee J."/>
            <person name="Smit A.F.A."/>
            <person name="Ullmer B."/>
            <person name="Wang H."/>
            <person name="Xing J."/>
            <person name="Burhans R."/>
            <person name="Cheng Z."/>
            <person name="Karro J.E."/>
            <person name="Ma J."/>
            <person name="Raney B."/>
            <person name="She X."/>
            <person name="Cox M.J."/>
            <person name="Demuth J.P."/>
            <person name="Dumas L.J."/>
            <person name="Han S.-G."/>
            <person name="Hopkins J."/>
            <person name="Karimpour-Fard A."/>
            <person name="Kim Y.H."/>
            <person name="Pollack J.R."/>
            <person name="Vinar T."/>
            <person name="Addo-Quaye C."/>
            <person name="Degenhardt J."/>
            <person name="Denby A."/>
            <person name="Hubisz M.J."/>
            <person name="Indap A."/>
            <person name="Kosiol C."/>
            <person name="Lahn B.T."/>
            <person name="Lawson H.A."/>
            <person name="Marklein A."/>
            <person name="Nielsen R."/>
            <person name="Vallender E.J."/>
            <person name="Clark A.G."/>
            <person name="Ferguson B."/>
            <person name="Hernandez R.D."/>
            <person name="Hirani K."/>
            <person name="Kehrer-Sawatzki H."/>
            <person name="Kolb J."/>
            <person name="Patil S."/>
            <person name="Pu L.-L."/>
            <person name="Ren Y."/>
            <person name="Smith D.G."/>
            <person name="Wheeler D.A."/>
            <person name="Schenck I."/>
            <person name="Ball E.V."/>
            <person name="Chen R."/>
            <person name="Cooper D.N."/>
            <person name="Giardine B."/>
            <person name="Hsu F."/>
            <person name="Kent W.J."/>
            <person name="Lesk A."/>
            <person name="Nelson D.L."/>
            <person name="O'brien W.E."/>
            <person name="Pruefer K."/>
            <person name="Stenson P.D."/>
            <person name="Wallace J.C."/>
            <person name="Ke H."/>
            <person name="Liu X.-M."/>
            <person name="Wang P."/>
            <person name="Xiang A.P."/>
            <person name="Yang F."/>
            <person name="Barber G.P."/>
            <person name="Haussler D."/>
            <person name="Karolchik D."/>
            <person name="Kern A.D."/>
            <person name="Kuhn R.M."/>
            <person name="Smith K.E."/>
            <person name="Zwieg A.S."/>
        </authorList>
    </citation>
    <scope>NUCLEOTIDE SEQUENCE [LARGE SCALE GENOMIC DNA]</scope>
    <source>
        <strain evidence="3">17573</strain>
    </source>
</reference>
<keyword evidence="1" id="KW-0812">Transmembrane</keyword>
<reference evidence="2" key="2">
    <citation type="submission" date="2019-01" db="EMBL/GenBank/DDBJ databases">
        <authorList>
            <person name="Graves T."/>
            <person name="Eichler E.E."/>
            <person name="Wilson R.K."/>
        </authorList>
    </citation>
    <scope>NUCLEOTIDE SEQUENCE [LARGE SCALE GENOMIC DNA]</scope>
    <source>
        <strain evidence="2">17573</strain>
    </source>
</reference>
<protein>
    <submittedName>
        <fullName evidence="2">Uncharacterized protein</fullName>
    </submittedName>
</protein>
<dbReference type="VEuPathDB" id="HostDB:ENSMMUG00000055578"/>